<protein>
    <recommendedName>
        <fullName evidence="3">beta-glucosidase</fullName>
        <ecNumber evidence="3">3.2.1.21</ecNumber>
    </recommendedName>
</protein>
<dbReference type="Gene3D" id="2.60.40.10">
    <property type="entry name" value="Immunoglobulins"/>
    <property type="match status" value="1"/>
</dbReference>
<dbReference type="EC" id="3.2.1.21" evidence="3"/>
<evidence type="ECO:0000259" key="8">
    <source>
        <dbReference type="SMART" id="SM01217"/>
    </source>
</evidence>
<dbReference type="Pfam" id="PF01915">
    <property type="entry name" value="Glyco_hydro_3_C"/>
    <property type="match status" value="1"/>
</dbReference>
<dbReference type="SUPFAM" id="SSF52279">
    <property type="entry name" value="Beta-D-glucan exohydrolase, C-terminal domain"/>
    <property type="match status" value="1"/>
</dbReference>
<dbReference type="Pfam" id="PF14310">
    <property type="entry name" value="Fn3-like"/>
    <property type="match status" value="1"/>
</dbReference>
<sequence length="771" mass="84841">MKNKKILIIGVFTLFTVGNMNAQKKPYLDKNKTIEQRIDLLLPLMTLEEKVGQMNQYNGFWDVTGPAPKGGTAELKYEHLRKGLVGSMLTVRGVKEVRAVQKIAVEETRLGIPLIIGFDVIHGYKTLSPIPLAEAASWDLEAIKKSAAIAADEASASGINWTFGPNVDVANDARWGRVMEGAGEDPYLGSKIGYARVKGFQGETVADLAKVNTIAACAKHFAAYGYVEAGLEYNIVDISNSKLYNSVLPPFEATVEAGVRTFMNSFNTLNGVPATGNVFLQRDILKGKWKFDGFVISDYASIREMIAHGYAKDEADATAKAVIAGSDMDMESYLYVAKLVDLVKAGKVKEALVDDAVRRILRVKFELGLFDDPYRYCDEKREKEVVGSKANNDGVLDMAKKSIVLLKNACPTGRKENLLPLKKSGQKIALIGALANDKNSPLGSWRIAADDNTAVSVLEGMQQYKDNQLVFEKGVDLLKQKATFLTETVFNTTDKSGFEAAKTAAKDADVVVMVLGEYGFQSGEGRSRTDLNLPGLQQELLEEIYKVNPNVVLVLNNGRPLSIPWAAENVPAIVEAWQLGTQTGNAVAQVLYGDYNPSGKLPMSFPRNVGQVPIYYNKYSTGRPIDSDKNVFWSHYMDVEKTPQFPFGFGLSYTTFDYKNLKLNKTSFAKGEKVEVSVAVTNSGNYDGKEVVQLYIHDEYASIVRPIKELKGFELVNLKKGETKTVTFALTDKELGFYDNEGKYLVEPGTFKIMVGGSSEKGLESGFEINF</sequence>
<keyword evidence="5 7" id="KW-0378">Hydrolase</keyword>
<evidence type="ECO:0000256" key="3">
    <source>
        <dbReference type="ARBA" id="ARBA00012744"/>
    </source>
</evidence>
<comment type="catalytic activity">
    <reaction evidence="1">
        <text>Hydrolysis of terminal, non-reducing beta-D-glucosyl residues with release of beta-D-glucose.</text>
        <dbReference type="EC" id="3.2.1.21"/>
    </reaction>
</comment>
<dbReference type="Pfam" id="PF00933">
    <property type="entry name" value="Glyco_hydro_3"/>
    <property type="match status" value="1"/>
</dbReference>
<comment type="caution">
    <text evidence="9">The sequence shown here is derived from an EMBL/GenBank/DDBJ whole genome shotgun (WGS) entry which is preliminary data.</text>
</comment>
<evidence type="ECO:0000256" key="5">
    <source>
        <dbReference type="ARBA" id="ARBA00022801"/>
    </source>
</evidence>
<dbReference type="PRINTS" id="PR00133">
    <property type="entry name" value="GLHYDRLASE3"/>
</dbReference>
<dbReference type="InterPro" id="IPR051915">
    <property type="entry name" value="Cellulose_Degrad_GH3"/>
</dbReference>
<evidence type="ECO:0000313" key="9">
    <source>
        <dbReference type="EMBL" id="MFC4747917.1"/>
    </source>
</evidence>
<dbReference type="Gene3D" id="3.20.20.300">
    <property type="entry name" value="Glycoside hydrolase, family 3, N-terminal domain"/>
    <property type="match status" value="1"/>
</dbReference>
<dbReference type="SUPFAM" id="SSF51445">
    <property type="entry name" value="(Trans)glycosidases"/>
    <property type="match status" value="1"/>
</dbReference>
<comment type="similarity">
    <text evidence="2 7">Belongs to the glycosyl hydrolase 3 family.</text>
</comment>
<dbReference type="InterPro" id="IPR026891">
    <property type="entry name" value="Fn3-like"/>
</dbReference>
<dbReference type="InterPro" id="IPR002772">
    <property type="entry name" value="Glyco_hydro_3_C"/>
</dbReference>
<feature type="domain" description="Fibronectin type III-like" evidence="8">
    <location>
        <begin position="690"/>
        <end position="759"/>
    </location>
</feature>
<evidence type="ECO:0000256" key="4">
    <source>
        <dbReference type="ARBA" id="ARBA00022729"/>
    </source>
</evidence>
<dbReference type="SMART" id="SM01217">
    <property type="entry name" value="Fn3_like"/>
    <property type="match status" value="1"/>
</dbReference>
<evidence type="ECO:0000256" key="6">
    <source>
        <dbReference type="ARBA" id="ARBA00023295"/>
    </source>
</evidence>
<keyword evidence="6 7" id="KW-0326">Glycosidase</keyword>
<proteinExistence type="inferred from homology"/>
<dbReference type="Proteomes" id="UP001595935">
    <property type="component" value="Unassembled WGS sequence"/>
</dbReference>
<dbReference type="PANTHER" id="PTHR30620:SF16">
    <property type="entry name" value="LYSOSOMAL BETA GLUCOSIDASE"/>
    <property type="match status" value="1"/>
</dbReference>
<dbReference type="InterPro" id="IPR001764">
    <property type="entry name" value="Glyco_hydro_3_N"/>
</dbReference>
<dbReference type="RefSeq" id="WP_213257914.1">
    <property type="nucleotide sequence ID" value="NZ_JAGYWA010000004.1"/>
</dbReference>
<dbReference type="InterPro" id="IPR017853">
    <property type="entry name" value="GH"/>
</dbReference>
<dbReference type="InterPro" id="IPR013783">
    <property type="entry name" value="Ig-like_fold"/>
</dbReference>
<dbReference type="EMBL" id="JBHSGV010000004">
    <property type="protein sequence ID" value="MFC4747917.1"/>
    <property type="molecule type" value="Genomic_DNA"/>
</dbReference>
<keyword evidence="4" id="KW-0732">Signal</keyword>
<accession>A0ABV9PEP6</accession>
<dbReference type="Gene3D" id="3.40.50.1700">
    <property type="entry name" value="Glycoside hydrolase family 3 C-terminal domain"/>
    <property type="match status" value="1"/>
</dbReference>
<name>A0ABV9PEP6_9FLAO</name>
<dbReference type="InterPro" id="IPR036962">
    <property type="entry name" value="Glyco_hydro_3_N_sf"/>
</dbReference>
<evidence type="ECO:0000313" key="10">
    <source>
        <dbReference type="Proteomes" id="UP001595935"/>
    </source>
</evidence>
<dbReference type="InterPro" id="IPR036881">
    <property type="entry name" value="Glyco_hydro_3_C_sf"/>
</dbReference>
<gene>
    <name evidence="9" type="primary">bglX</name>
    <name evidence="9" type="ORF">ACFO5S_10685</name>
</gene>
<reference evidence="10" key="1">
    <citation type="journal article" date="2019" name="Int. J. Syst. Evol. Microbiol.">
        <title>The Global Catalogue of Microorganisms (GCM) 10K type strain sequencing project: providing services to taxonomists for standard genome sequencing and annotation.</title>
        <authorList>
            <consortium name="The Broad Institute Genomics Platform"/>
            <consortium name="The Broad Institute Genome Sequencing Center for Infectious Disease"/>
            <person name="Wu L."/>
            <person name="Ma J."/>
        </authorList>
    </citation>
    <scope>NUCLEOTIDE SEQUENCE [LARGE SCALE GENOMIC DNA]</scope>
    <source>
        <strain evidence="10">WYCCWR 13023</strain>
    </source>
</reference>
<dbReference type="InterPro" id="IPR019800">
    <property type="entry name" value="Glyco_hydro_3_AS"/>
</dbReference>
<dbReference type="PROSITE" id="PS00775">
    <property type="entry name" value="GLYCOSYL_HYDROL_F3"/>
    <property type="match status" value="1"/>
</dbReference>
<keyword evidence="10" id="KW-1185">Reference proteome</keyword>
<evidence type="ECO:0000256" key="2">
    <source>
        <dbReference type="ARBA" id="ARBA00005336"/>
    </source>
</evidence>
<organism evidence="9 10">
    <name type="scientific">Flavobacterium branchiicola</name>
    <dbReference type="NCBI Taxonomy" id="1114875"/>
    <lineage>
        <taxon>Bacteria</taxon>
        <taxon>Pseudomonadati</taxon>
        <taxon>Bacteroidota</taxon>
        <taxon>Flavobacteriia</taxon>
        <taxon>Flavobacteriales</taxon>
        <taxon>Flavobacteriaceae</taxon>
        <taxon>Flavobacterium</taxon>
    </lineage>
</organism>
<evidence type="ECO:0000256" key="1">
    <source>
        <dbReference type="ARBA" id="ARBA00000448"/>
    </source>
</evidence>
<evidence type="ECO:0000256" key="7">
    <source>
        <dbReference type="RuleBase" id="RU361161"/>
    </source>
</evidence>
<dbReference type="PANTHER" id="PTHR30620">
    <property type="entry name" value="PERIPLASMIC BETA-GLUCOSIDASE-RELATED"/>
    <property type="match status" value="1"/>
</dbReference>
<dbReference type="NCBIfam" id="NF011678">
    <property type="entry name" value="PRK15098.1"/>
    <property type="match status" value="1"/>
</dbReference>
<dbReference type="GO" id="GO:0008422">
    <property type="term" value="F:beta-glucosidase activity"/>
    <property type="evidence" value="ECO:0007669"/>
    <property type="project" value="UniProtKB-EC"/>
</dbReference>